<dbReference type="InterPro" id="IPR046341">
    <property type="entry name" value="SET_dom_sf"/>
</dbReference>
<evidence type="ECO:0000313" key="2">
    <source>
        <dbReference type="Proteomes" id="UP000799439"/>
    </source>
</evidence>
<organism evidence="1 2">
    <name type="scientific">Myriangium duriaei CBS 260.36</name>
    <dbReference type="NCBI Taxonomy" id="1168546"/>
    <lineage>
        <taxon>Eukaryota</taxon>
        <taxon>Fungi</taxon>
        <taxon>Dikarya</taxon>
        <taxon>Ascomycota</taxon>
        <taxon>Pezizomycotina</taxon>
        <taxon>Dothideomycetes</taxon>
        <taxon>Dothideomycetidae</taxon>
        <taxon>Myriangiales</taxon>
        <taxon>Myriangiaceae</taxon>
        <taxon>Myriangium</taxon>
    </lineage>
</organism>
<dbReference type="InterPro" id="IPR050600">
    <property type="entry name" value="SETD3_SETD6_MTase"/>
</dbReference>
<dbReference type="SUPFAM" id="SSF82199">
    <property type="entry name" value="SET domain"/>
    <property type="match status" value="1"/>
</dbReference>
<reference evidence="1" key="1">
    <citation type="journal article" date="2020" name="Stud. Mycol.">
        <title>101 Dothideomycetes genomes: a test case for predicting lifestyles and emergence of pathogens.</title>
        <authorList>
            <person name="Haridas S."/>
            <person name="Albert R."/>
            <person name="Binder M."/>
            <person name="Bloem J."/>
            <person name="Labutti K."/>
            <person name="Salamov A."/>
            <person name="Andreopoulos B."/>
            <person name="Baker S."/>
            <person name="Barry K."/>
            <person name="Bills G."/>
            <person name="Bluhm B."/>
            <person name="Cannon C."/>
            <person name="Castanera R."/>
            <person name="Culley D."/>
            <person name="Daum C."/>
            <person name="Ezra D."/>
            <person name="Gonzalez J."/>
            <person name="Henrissat B."/>
            <person name="Kuo A."/>
            <person name="Liang C."/>
            <person name="Lipzen A."/>
            <person name="Lutzoni F."/>
            <person name="Magnuson J."/>
            <person name="Mondo S."/>
            <person name="Nolan M."/>
            <person name="Ohm R."/>
            <person name="Pangilinan J."/>
            <person name="Park H.-J."/>
            <person name="Ramirez L."/>
            <person name="Alfaro M."/>
            <person name="Sun H."/>
            <person name="Tritt A."/>
            <person name="Yoshinaga Y."/>
            <person name="Zwiers L.-H."/>
            <person name="Turgeon B."/>
            <person name="Goodwin S."/>
            <person name="Spatafora J."/>
            <person name="Crous P."/>
            <person name="Grigoriev I."/>
        </authorList>
    </citation>
    <scope>NUCLEOTIDE SEQUENCE</scope>
    <source>
        <strain evidence="1">CBS 260.36</strain>
    </source>
</reference>
<dbReference type="Gene3D" id="3.90.1410.10">
    <property type="entry name" value="set domain protein methyltransferase, domain 1"/>
    <property type="match status" value="1"/>
</dbReference>
<name>A0A9P4MGS2_9PEZI</name>
<comment type="caution">
    <text evidence="1">The sequence shown here is derived from an EMBL/GenBank/DDBJ whole genome shotgun (WGS) entry which is preliminary data.</text>
</comment>
<keyword evidence="2" id="KW-1185">Reference proteome</keyword>
<protein>
    <submittedName>
        <fullName evidence="1">SET domain-containing protein</fullName>
    </submittedName>
</protein>
<dbReference type="PANTHER" id="PTHR13271">
    <property type="entry name" value="UNCHARACTERIZED PUTATIVE METHYLTRANSFERASE"/>
    <property type="match status" value="1"/>
</dbReference>
<dbReference type="Proteomes" id="UP000799439">
    <property type="component" value="Unassembled WGS sequence"/>
</dbReference>
<proteinExistence type="predicted"/>
<gene>
    <name evidence="1" type="ORF">K461DRAFT_320143</name>
</gene>
<dbReference type="GO" id="GO:0016279">
    <property type="term" value="F:protein-lysine N-methyltransferase activity"/>
    <property type="evidence" value="ECO:0007669"/>
    <property type="project" value="TreeGrafter"/>
</dbReference>
<accession>A0A9P4MGS2</accession>
<dbReference type="OrthoDB" id="42889at2759"/>
<dbReference type="EMBL" id="ML996084">
    <property type="protein sequence ID" value="KAF2153945.1"/>
    <property type="molecule type" value="Genomic_DNA"/>
</dbReference>
<sequence>MDELLEWLRTNGGYLHPSTRLTRDEKRGCYLEAEEYLPNRTLVVHVPHSMVLSCLNAMVDDNLPVLKANADSFSVEALGVFYLMSQWLQKDTSFWRPYLNVLNSPETGFNTPFWFDEEDLVWLKGTDLLTSFQSRKETWQQYWRDGTAILNAEGMDVSRYTWDLCKWATTVYTSRSLSSRAVRPQDSKYWTGYKQGPRGRQTVLLDFSRVPEERKDFPVLIPGMDFLNHHHDAHVDWTFEPGRFVLTLGGDVAKGNEVLNNYGPKSNSELLMGYGFCVEDNPFDSVFEALKPPPPELQPALKRIHPGFFTTHGKWNTEAATFQLREWRSTGGSGVWDSIPINLTELFYYMVLHERGLPVKPIEGDTREFLLAGSGRRYLPRIAFLVFSSLLPKMTKIAESDPDLPTEPKNEKQRNAKIYRDGQRRILSSLREGLLKFQHSLRPQLDNGTTSRLQSPAQPYTMTLEDAASVLKAEHEKYHEQFLAGVMAGFGVNDLADTRGTNVEQQIWVLYLCFTLVLIAQGMTETQQGGLVNRQVISLLHEYSGGQLEVPDIDEDADDPEGQAFLNAVKRAAAAVSVPGGESNIWSSELWSCSFILDWGLRIARSQGMQMRVADNDVRYVVYLHVDDEDEN</sequence>
<dbReference type="AlphaFoldDB" id="A0A9P4MGS2"/>
<evidence type="ECO:0000313" key="1">
    <source>
        <dbReference type="EMBL" id="KAF2153945.1"/>
    </source>
</evidence>